<dbReference type="AlphaFoldDB" id="A0A329RQ80"/>
<evidence type="ECO:0000313" key="2">
    <source>
        <dbReference type="EMBL" id="RAW25318.1"/>
    </source>
</evidence>
<protein>
    <recommendedName>
        <fullName evidence="1">Tc1-like transposase DDE domain-containing protein</fullName>
    </recommendedName>
</protein>
<reference evidence="2 3" key="1">
    <citation type="submission" date="2018-01" db="EMBL/GenBank/DDBJ databases">
        <title>Draft genome of the strawberry crown rot pathogen Phytophthora cactorum.</title>
        <authorList>
            <person name="Armitage A.D."/>
            <person name="Lysoe E."/>
            <person name="Nellist C.F."/>
            <person name="Harrison R.J."/>
            <person name="Brurberg M.B."/>
        </authorList>
    </citation>
    <scope>NUCLEOTIDE SEQUENCE [LARGE SCALE GENOMIC DNA]</scope>
    <source>
        <strain evidence="2 3">10300</strain>
    </source>
</reference>
<proteinExistence type="predicted"/>
<accession>A0A329RQ80</accession>
<sequence length="137" mass="15624">MRFTTRSSRRRPTCLEHFQGKKVVVVLDNAPTHSQTEERVTPRDDLVILRLAPYSPMCNPIEGCFSVLKAKIKAYLSLAREDLIAVRRRGEIAAARMLILERAVERSIGCIDLRLVNKMALHRQHAVAAAERMEDMQ</sequence>
<evidence type="ECO:0000313" key="3">
    <source>
        <dbReference type="Proteomes" id="UP000251314"/>
    </source>
</evidence>
<dbReference type="STRING" id="29920.A0A329RQ80"/>
<organism evidence="2 3">
    <name type="scientific">Phytophthora cactorum</name>
    <dbReference type="NCBI Taxonomy" id="29920"/>
    <lineage>
        <taxon>Eukaryota</taxon>
        <taxon>Sar</taxon>
        <taxon>Stramenopiles</taxon>
        <taxon>Oomycota</taxon>
        <taxon>Peronosporomycetes</taxon>
        <taxon>Peronosporales</taxon>
        <taxon>Peronosporaceae</taxon>
        <taxon>Phytophthora</taxon>
    </lineage>
</organism>
<dbReference type="InterPro" id="IPR038717">
    <property type="entry name" value="Tc1-like_DDE_dom"/>
</dbReference>
<feature type="domain" description="Tc1-like transposase DDE" evidence="1">
    <location>
        <begin position="17"/>
        <end position="74"/>
    </location>
</feature>
<dbReference type="InterPro" id="IPR036397">
    <property type="entry name" value="RNaseH_sf"/>
</dbReference>
<comment type="caution">
    <text evidence="2">The sequence shown here is derived from an EMBL/GenBank/DDBJ whole genome shotgun (WGS) entry which is preliminary data.</text>
</comment>
<evidence type="ECO:0000259" key="1">
    <source>
        <dbReference type="Pfam" id="PF13358"/>
    </source>
</evidence>
<dbReference type="Proteomes" id="UP000251314">
    <property type="component" value="Unassembled WGS sequence"/>
</dbReference>
<dbReference type="GO" id="GO:0003676">
    <property type="term" value="F:nucleic acid binding"/>
    <property type="evidence" value="ECO:0007669"/>
    <property type="project" value="InterPro"/>
</dbReference>
<name>A0A329RQ80_9STRA</name>
<dbReference type="EMBL" id="MJFZ01000766">
    <property type="protein sequence ID" value="RAW25318.1"/>
    <property type="molecule type" value="Genomic_DNA"/>
</dbReference>
<keyword evidence="3" id="KW-1185">Reference proteome</keyword>
<dbReference type="Pfam" id="PF13358">
    <property type="entry name" value="DDE_3"/>
    <property type="match status" value="1"/>
</dbReference>
<dbReference type="Gene3D" id="3.30.420.10">
    <property type="entry name" value="Ribonuclease H-like superfamily/Ribonuclease H"/>
    <property type="match status" value="1"/>
</dbReference>
<gene>
    <name evidence="2" type="ORF">PC110_g18265</name>
</gene>
<dbReference type="OrthoDB" id="2266637at2759"/>
<dbReference type="VEuPathDB" id="FungiDB:PC110_g18265"/>